<reference evidence="2 3" key="1">
    <citation type="journal article" date="2010" name="Nat. Biotechnol.">
        <title>Genome sequence of the model mushroom Schizophyllum commune.</title>
        <authorList>
            <person name="Ohm R.A."/>
            <person name="de Jong J.F."/>
            <person name="Lugones L.G."/>
            <person name="Aerts A."/>
            <person name="Kothe E."/>
            <person name="Stajich J.E."/>
            <person name="de Vries R.P."/>
            <person name="Record E."/>
            <person name="Levasseur A."/>
            <person name="Baker S.E."/>
            <person name="Bartholomew K.A."/>
            <person name="Coutinho P.M."/>
            <person name="Erdmann S."/>
            <person name="Fowler T.J."/>
            <person name="Gathman A.C."/>
            <person name="Lombard V."/>
            <person name="Henrissat B."/>
            <person name="Knabe N."/>
            <person name="Kuees U."/>
            <person name="Lilly W.W."/>
            <person name="Lindquist E."/>
            <person name="Lucas S."/>
            <person name="Magnuson J.K."/>
            <person name="Piumi F."/>
            <person name="Raudaskoski M."/>
            <person name="Salamov A."/>
            <person name="Schmutz J."/>
            <person name="Schwarze F.W.M.R."/>
            <person name="vanKuyk P.A."/>
            <person name="Horton J.S."/>
            <person name="Grigoriev I.V."/>
            <person name="Woesten H.A.B."/>
        </authorList>
    </citation>
    <scope>NUCLEOTIDE SEQUENCE [LARGE SCALE GENOMIC DNA]</scope>
    <source>
        <strain evidence="3">H4-8 / FGSC 9210</strain>
    </source>
</reference>
<dbReference type="GO" id="GO:1902600">
    <property type="term" value="P:proton transmembrane transport"/>
    <property type="evidence" value="ECO:0007669"/>
    <property type="project" value="TreeGrafter"/>
</dbReference>
<evidence type="ECO:0000313" key="3">
    <source>
        <dbReference type="Proteomes" id="UP000007431"/>
    </source>
</evidence>
<evidence type="ECO:0008006" key="4">
    <source>
        <dbReference type="Google" id="ProtNLM"/>
    </source>
</evidence>
<dbReference type="OMA" id="IWRSWSH"/>
<dbReference type="PANTHER" id="PTHR28062">
    <property type="entry name" value="K+-H+ EXCHANGE-LIKE PROTEIN"/>
    <property type="match status" value="1"/>
</dbReference>
<dbReference type="HOGENOM" id="CLU_043838_1_0_1"/>
<dbReference type="VEuPathDB" id="FungiDB:SCHCODRAFT_02616001"/>
<accession>D8PXB6</accession>
<dbReference type="GO" id="GO:0006813">
    <property type="term" value="P:potassium ion transport"/>
    <property type="evidence" value="ECO:0007669"/>
    <property type="project" value="TreeGrafter"/>
</dbReference>
<dbReference type="Pfam" id="PF10173">
    <property type="entry name" value="Mit_KHE1"/>
    <property type="match status" value="1"/>
</dbReference>
<organism evidence="3">
    <name type="scientific">Schizophyllum commune (strain H4-8 / FGSC 9210)</name>
    <name type="common">Split gill fungus</name>
    <dbReference type="NCBI Taxonomy" id="578458"/>
    <lineage>
        <taxon>Eukaryota</taxon>
        <taxon>Fungi</taxon>
        <taxon>Dikarya</taxon>
        <taxon>Basidiomycota</taxon>
        <taxon>Agaricomycotina</taxon>
        <taxon>Agaricomycetes</taxon>
        <taxon>Agaricomycetidae</taxon>
        <taxon>Agaricales</taxon>
        <taxon>Schizophyllaceae</taxon>
        <taxon>Schizophyllum</taxon>
    </lineage>
</organism>
<keyword evidence="1" id="KW-0812">Transmembrane</keyword>
<keyword evidence="1" id="KW-0472">Membrane</keyword>
<dbReference type="eggNOG" id="KOG4539">
    <property type="taxonomic scope" value="Eukaryota"/>
</dbReference>
<dbReference type="EMBL" id="GL377304">
    <property type="protein sequence ID" value="EFI99641.1"/>
    <property type="molecule type" value="Genomic_DNA"/>
</dbReference>
<keyword evidence="1" id="KW-1133">Transmembrane helix</keyword>
<dbReference type="GO" id="GO:0005743">
    <property type="term" value="C:mitochondrial inner membrane"/>
    <property type="evidence" value="ECO:0007669"/>
    <property type="project" value="TreeGrafter"/>
</dbReference>
<evidence type="ECO:0000313" key="2">
    <source>
        <dbReference type="EMBL" id="EFI99641.1"/>
    </source>
</evidence>
<dbReference type="InterPro" id="IPR018786">
    <property type="entry name" value="Mit_KHE1"/>
</dbReference>
<evidence type="ECO:0000256" key="1">
    <source>
        <dbReference type="SAM" id="Phobius"/>
    </source>
</evidence>
<sequence>MRIVAIPLTRPAGDATLKSAAPRTMLTYYHFQISKPPKPSRQKTADGWADWVTNKAAQTWAGFGKAKEGSWQVRLYEYGERLVDRIDFEELALKGIDPSIGPTITHPDVTGSESSGSKVSESIPLLYPPSVLTGPGTLAHLKSLVDHRAPRHKKGCIVWAIAAPLTAPFMIVPIIPNLPFFFCVWRSWSHYRAWRASQYLQSLIDSGAIHPEPSEALEILYRSYRPTPREQPTKAQEAEGKIVEARANPDIDLLLSKDSVPAVLQILNLKPSAEADLYRALEQARLRLKRGEVKKAE</sequence>
<dbReference type="Proteomes" id="UP000007431">
    <property type="component" value="Unassembled WGS sequence"/>
</dbReference>
<dbReference type="AlphaFoldDB" id="D8PXB6"/>
<proteinExistence type="predicted"/>
<name>D8PXB6_SCHCM</name>
<dbReference type="InParanoid" id="D8PXB6"/>
<dbReference type="PANTHER" id="PTHR28062:SF1">
    <property type="entry name" value="TRANSMEMBRANE PROTEIN"/>
    <property type="match status" value="1"/>
</dbReference>
<keyword evidence="3" id="KW-1185">Reference proteome</keyword>
<dbReference type="FunCoup" id="D8PXB6">
    <property type="interactions" value="17"/>
</dbReference>
<feature type="transmembrane region" description="Helical" evidence="1">
    <location>
        <begin position="157"/>
        <end position="185"/>
    </location>
</feature>
<protein>
    <recommendedName>
        <fullName evidence="4">Mitochondrial K+-H+ exchange-related-domain-containing protein</fullName>
    </recommendedName>
</protein>
<gene>
    <name evidence="2" type="ORF">SCHCODRAFT_75500</name>
</gene>